<feature type="compositionally biased region" description="Polar residues" evidence="1">
    <location>
        <begin position="980"/>
        <end position="1003"/>
    </location>
</feature>
<keyword evidence="6" id="KW-1185">Reference proteome</keyword>
<evidence type="ECO:0000256" key="1">
    <source>
        <dbReference type="SAM" id="MobiDB-lite"/>
    </source>
</evidence>
<evidence type="ECO:0000256" key="3">
    <source>
        <dbReference type="SAM" id="SignalP"/>
    </source>
</evidence>
<feature type="domain" description="Calcium-activated chloride channel N-terminal" evidence="4">
    <location>
        <begin position="23"/>
        <end position="189"/>
    </location>
</feature>
<organism evidence="5 6">
    <name type="scientific">Gryllus longicercus</name>
    <dbReference type="NCBI Taxonomy" id="2509291"/>
    <lineage>
        <taxon>Eukaryota</taxon>
        <taxon>Metazoa</taxon>
        <taxon>Ecdysozoa</taxon>
        <taxon>Arthropoda</taxon>
        <taxon>Hexapoda</taxon>
        <taxon>Insecta</taxon>
        <taxon>Pterygota</taxon>
        <taxon>Neoptera</taxon>
        <taxon>Polyneoptera</taxon>
        <taxon>Orthoptera</taxon>
        <taxon>Ensifera</taxon>
        <taxon>Gryllidea</taxon>
        <taxon>Grylloidea</taxon>
        <taxon>Gryllidae</taxon>
        <taxon>Gryllinae</taxon>
        <taxon>Gryllus</taxon>
    </lineage>
</organism>
<evidence type="ECO:0000313" key="5">
    <source>
        <dbReference type="EMBL" id="KAK7873834.1"/>
    </source>
</evidence>
<feature type="compositionally biased region" description="Low complexity" evidence="1">
    <location>
        <begin position="1028"/>
        <end position="1052"/>
    </location>
</feature>
<evidence type="ECO:0000259" key="4">
    <source>
        <dbReference type="Pfam" id="PF08434"/>
    </source>
</evidence>
<comment type="caution">
    <text evidence="5">The sequence shown here is derived from an EMBL/GenBank/DDBJ whole genome shotgun (WGS) entry which is preliminary data.</text>
</comment>
<name>A0AAN9WRL6_9ORTH</name>
<feature type="compositionally biased region" description="Pro residues" evidence="1">
    <location>
        <begin position="871"/>
        <end position="882"/>
    </location>
</feature>
<proteinExistence type="predicted"/>
<evidence type="ECO:0000313" key="6">
    <source>
        <dbReference type="Proteomes" id="UP001378592"/>
    </source>
</evidence>
<dbReference type="InterPro" id="IPR013642">
    <property type="entry name" value="CLCA_N"/>
</dbReference>
<feature type="region of interest" description="Disordered" evidence="1">
    <location>
        <begin position="1028"/>
        <end position="1059"/>
    </location>
</feature>
<feature type="compositionally biased region" description="Basic and acidic residues" evidence="1">
    <location>
        <begin position="947"/>
        <end position="959"/>
    </location>
</feature>
<keyword evidence="2" id="KW-1133">Transmembrane helix</keyword>
<keyword evidence="2" id="KW-0812">Transmembrane</keyword>
<keyword evidence="2" id="KW-0472">Membrane</keyword>
<protein>
    <recommendedName>
        <fullName evidence="4">Calcium-activated chloride channel N-terminal domain-containing protein</fullName>
    </recommendedName>
</protein>
<dbReference type="EMBL" id="JAZDUA010000008">
    <property type="protein sequence ID" value="KAK7873834.1"/>
    <property type="molecule type" value="Genomic_DNA"/>
</dbReference>
<sequence length="1195" mass="130646">MARAWVMVLALALTLGGAAAGPVTLKNGGYEGIVVAIDEDVPADGCRNVLNSLEMSLSTASAFLHAALDGRAYLASVTVLLPSTWPDNCAPRYVHSATGETADVRVGPPHPVFGDAAWTQQPAGCREPGDFIFVGYQQLLQSKNIGRALAREWAKYRYGVFDEIGYHGDPVYPVCYRADEEYSQVTGCSDLRIDDQGLCANPGALRNVSALVQPDARSSVLFAAESTRVTRFCDEHTHNRFAPTKHNLLCDRHSAMEIILQHNDFVNSIGEASLAANTTPSVQYKRRSHTRYVLVIEETMGMLVRESWSYLRFAVRKWAVYDLPSSSEVGLVLSNETSPNRLHQLSPLISPAARDLVAANIPYTPVDSHAPACLHCGIREALDMLKERTTTHGPASSVIVVIAPGMDHVKEVNALLPRAISFGVKIATINYPHIQRPSSLDSLAHATGGVAYTVMEERYNMAISFVSTYFKLANVMFSIATRFYEGRPNGMPVEIHRRELTDENRSSVTGSFVLDESLGEPARFAIFTHSTDNPLIRSISLVSPSQFTYSTRSDSLALVKMLTLQATINETGTWTYYIERYSGNPQPHYVQVMATPRTSTAPVVRARAWTSKNLSPLVLYAEVKKGDYPVMGAKVEVIVTRPGRNGTQFFREKFEMLDTGSGDPDVTKGDGIYSRYFSAAGSATGLYTFEIIVTDNGNTAYSWQDNLIPPNGDSGPVCCGSAVPPAAAQPLQPFQRVLPPISIIFKAEDVMSQPILGRIGDLRARVIPSELKARLHWTAPDMGGVNVQRYELRYAYSAADIIDRFETMGRIWEYGSPFSLAAGSDTMFNLEFTKNPSLLDQPLYFRLRAFADKNDDASGGPISNWVRVLVPSPPPPPPPPSTSPNYTPDLSSWSYDGDDDAAVVPRIAQGSPFTLELILPIVGGIALLAVCIAVYCYVCVLRRRHGNSDKKSNSKDKHAANGKQQVTPSGTAVTIMPSAIPNSNSNTSLSQQPAETTTVNMSPQFEHDQDEKKRFSVAQLQQEEQLLQQQHEQMIQQQQQQQQTPQQQPQPQIDMSPNIVALPSPNNISTISSGGSNTLVRGRTLSPYQSWTASQLLHEHERRHSPYGGMADEGIVAGGSHAQLPPPVPPLPTFNSNHNNGIYSSSGPIYGVHPGALTNGNYHRNGSLVPFNPSLQGSLSSVSSGDRKKRNVTMV</sequence>
<feature type="signal peptide" evidence="3">
    <location>
        <begin position="1"/>
        <end position="20"/>
    </location>
</feature>
<dbReference type="Proteomes" id="UP001378592">
    <property type="component" value="Unassembled WGS sequence"/>
</dbReference>
<dbReference type="Pfam" id="PF08434">
    <property type="entry name" value="CLCA"/>
    <property type="match status" value="2"/>
</dbReference>
<dbReference type="AlphaFoldDB" id="A0AAN9WRL6"/>
<feature type="chain" id="PRO_5042871113" description="Calcium-activated chloride channel N-terminal domain-containing protein" evidence="3">
    <location>
        <begin position="21"/>
        <end position="1195"/>
    </location>
</feature>
<feature type="compositionally biased region" description="Polar residues" evidence="1">
    <location>
        <begin position="962"/>
        <end position="972"/>
    </location>
</feature>
<feature type="region of interest" description="Disordered" evidence="1">
    <location>
        <begin position="947"/>
        <end position="1013"/>
    </location>
</feature>
<gene>
    <name evidence="5" type="ORF">R5R35_005700</name>
</gene>
<keyword evidence="3" id="KW-0732">Signal</keyword>
<evidence type="ECO:0000256" key="2">
    <source>
        <dbReference type="SAM" id="Phobius"/>
    </source>
</evidence>
<feature type="domain" description="Calcium-activated chloride channel N-terminal" evidence="4">
    <location>
        <begin position="216"/>
        <end position="268"/>
    </location>
</feature>
<feature type="region of interest" description="Disordered" evidence="1">
    <location>
        <begin position="869"/>
        <end position="891"/>
    </location>
</feature>
<feature type="transmembrane region" description="Helical" evidence="2">
    <location>
        <begin position="917"/>
        <end position="941"/>
    </location>
</feature>
<reference evidence="5 6" key="1">
    <citation type="submission" date="2024-03" db="EMBL/GenBank/DDBJ databases">
        <title>The genome assembly and annotation of the cricket Gryllus longicercus Weissman &amp; Gray.</title>
        <authorList>
            <person name="Szrajer S."/>
            <person name="Gray D."/>
            <person name="Ylla G."/>
        </authorList>
    </citation>
    <scope>NUCLEOTIDE SEQUENCE [LARGE SCALE GENOMIC DNA]</scope>
    <source>
        <strain evidence="5">DAG 2021-001</strain>
        <tissue evidence="5">Whole body minus gut</tissue>
    </source>
</reference>
<accession>A0AAN9WRL6</accession>